<dbReference type="AlphaFoldDB" id="A0A2T2NKX2"/>
<organism evidence="3 4">
    <name type="scientific">Corynespora cassiicola Philippines</name>
    <dbReference type="NCBI Taxonomy" id="1448308"/>
    <lineage>
        <taxon>Eukaryota</taxon>
        <taxon>Fungi</taxon>
        <taxon>Dikarya</taxon>
        <taxon>Ascomycota</taxon>
        <taxon>Pezizomycotina</taxon>
        <taxon>Dothideomycetes</taxon>
        <taxon>Pleosporomycetidae</taxon>
        <taxon>Pleosporales</taxon>
        <taxon>Corynesporascaceae</taxon>
        <taxon>Corynespora</taxon>
    </lineage>
</organism>
<dbReference type="EMBL" id="KZ678136">
    <property type="protein sequence ID" value="PSN65916.1"/>
    <property type="molecule type" value="Genomic_DNA"/>
</dbReference>
<feature type="chain" id="PRO_5015547954" evidence="2">
    <location>
        <begin position="20"/>
        <end position="638"/>
    </location>
</feature>
<dbReference type="InterPro" id="IPR013783">
    <property type="entry name" value="Ig-like_fold"/>
</dbReference>
<sequence length="638" mass="67187">MARFFKVMSLLSVVPASFAATPIPNVIPFTVTGGLDGCNVDNPSEYNSGGSISINNFQITVPKNLIVQFPVVWSPFSGLCGAGAGGYETTVVGNIIGDKAIAGQIQVAARFGLEGSQGYIEAINQADGTLKIRGGPTVRINDPEGIFGKASDSAPFFPADGGNPSVSSFSGFPMCIPRSDNDEKCPQSNRPTGTTFAAPDPLRMVPFRVGDFIEFSGLKVGGSEILAWSIVAVNVQVTTSASDTVPNYIRVEDMLVGVRDTAPNVEFADIKVIGFLSSCAGATVNIQAIEVDPCTGEENLRTIGSATPRQEARCKWEARLDSSTRTPYTREYRISTGSPVIETKDGIQAGQFIAAVGEWIFPEVDVPGTEPPPYPFGDIRGLVNGDYLDGKRYGPLNPFPGTTQPTATECSDPNPPTDPNATPTPQPEAPAPVAAVSQFSATQRVGAQILLAGSNTASGIPSGDLVFAWTKTAPASPAVTIQNAGQPTATVVLPAVNAETTFEFTLTVSRKSDPSKNSTAKATVKVSRTADDIVTLDTYTWESRQSGTISVTCHSNVLNGDNKGMSLVLNNGAVTRPMIGGGGAGKWSYNARSTNRPTNVQCVSDLKGKSAVVTATTSRRRRRGELGAEMEMSPAKWL</sequence>
<evidence type="ECO:0000256" key="2">
    <source>
        <dbReference type="SAM" id="SignalP"/>
    </source>
</evidence>
<dbReference type="OrthoDB" id="2129641at2759"/>
<keyword evidence="2" id="KW-0732">Signal</keyword>
<name>A0A2T2NKX2_CORCC</name>
<reference evidence="3 4" key="1">
    <citation type="journal article" date="2018" name="Front. Microbiol.">
        <title>Genome-Wide Analysis of Corynespora cassiicola Leaf Fall Disease Putative Effectors.</title>
        <authorList>
            <person name="Lopez D."/>
            <person name="Ribeiro S."/>
            <person name="Label P."/>
            <person name="Fumanal B."/>
            <person name="Venisse J.S."/>
            <person name="Kohler A."/>
            <person name="de Oliveira R.R."/>
            <person name="Labutti K."/>
            <person name="Lipzen A."/>
            <person name="Lail K."/>
            <person name="Bauer D."/>
            <person name="Ohm R.A."/>
            <person name="Barry K.W."/>
            <person name="Spatafora J."/>
            <person name="Grigoriev I.V."/>
            <person name="Martin F.M."/>
            <person name="Pujade-Renaud V."/>
        </authorList>
    </citation>
    <scope>NUCLEOTIDE SEQUENCE [LARGE SCALE GENOMIC DNA]</scope>
    <source>
        <strain evidence="3 4">Philippines</strain>
    </source>
</reference>
<protein>
    <submittedName>
        <fullName evidence="3">Uncharacterized protein</fullName>
    </submittedName>
</protein>
<feature type="signal peptide" evidence="2">
    <location>
        <begin position="1"/>
        <end position="19"/>
    </location>
</feature>
<evidence type="ECO:0000313" key="4">
    <source>
        <dbReference type="Proteomes" id="UP000240883"/>
    </source>
</evidence>
<proteinExistence type="predicted"/>
<feature type="compositionally biased region" description="Pro residues" evidence="1">
    <location>
        <begin position="413"/>
        <end position="430"/>
    </location>
</feature>
<feature type="region of interest" description="Disordered" evidence="1">
    <location>
        <begin position="618"/>
        <end position="638"/>
    </location>
</feature>
<evidence type="ECO:0000256" key="1">
    <source>
        <dbReference type="SAM" id="MobiDB-lite"/>
    </source>
</evidence>
<dbReference type="Gene3D" id="2.60.40.10">
    <property type="entry name" value="Immunoglobulins"/>
    <property type="match status" value="1"/>
</dbReference>
<dbReference type="Proteomes" id="UP000240883">
    <property type="component" value="Unassembled WGS sequence"/>
</dbReference>
<feature type="region of interest" description="Disordered" evidence="1">
    <location>
        <begin position="397"/>
        <end position="431"/>
    </location>
</feature>
<accession>A0A2T2NKX2</accession>
<gene>
    <name evidence="3" type="ORF">BS50DRAFT_401075</name>
</gene>
<keyword evidence="4" id="KW-1185">Reference proteome</keyword>
<feature type="compositionally biased region" description="Polar residues" evidence="1">
    <location>
        <begin position="400"/>
        <end position="411"/>
    </location>
</feature>
<evidence type="ECO:0000313" key="3">
    <source>
        <dbReference type="EMBL" id="PSN65916.1"/>
    </source>
</evidence>